<dbReference type="EC" id="1.14.-.-" evidence="3"/>
<proteinExistence type="inferred from homology"/>
<comment type="caution">
    <text evidence="3">The sequence shown here is derived from an EMBL/GenBank/DDBJ whole genome shotgun (WGS) entry which is preliminary data.</text>
</comment>
<keyword evidence="2 3" id="KW-0560">Oxidoreductase</keyword>
<dbReference type="PRINTS" id="PR00463">
    <property type="entry name" value="EP450I"/>
</dbReference>
<dbReference type="InterPro" id="IPR001128">
    <property type="entry name" value="Cyt_P450"/>
</dbReference>
<dbReference type="PANTHER" id="PTHR24301">
    <property type="entry name" value="THROMBOXANE-A SYNTHASE"/>
    <property type="match status" value="1"/>
</dbReference>
<dbReference type="InterPro" id="IPR002401">
    <property type="entry name" value="Cyt_P450_E_grp-I"/>
</dbReference>
<keyword evidence="4" id="KW-1185">Reference proteome</keyword>
<evidence type="ECO:0000256" key="2">
    <source>
        <dbReference type="RuleBase" id="RU000461"/>
    </source>
</evidence>
<dbReference type="AlphaFoldDB" id="A0A085AJZ6"/>
<name>A0A085AJZ6_9ENTR</name>
<protein>
    <submittedName>
        <fullName evidence="3">Putative cytochrome</fullName>
        <ecNumber evidence="3">1.14.-.-</ecNumber>
    </submittedName>
</protein>
<dbReference type="InterPro" id="IPR036396">
    <property type="entry name" value="Cyt_P450_sf"/>
</dbReference>
<comment type="similarity">
    <text evidence="2">Belongs to the cytochrome P450 family.</text>
</comment>
<dbReference type="PRINTS" id="PR00385">
    <property type="entry name" value="P450"/>
</dbReference>
<comment type="cofactor">
    <cofactor evidence="1">
        <name>heme</name>
        <dbReference type="ChEBI" id="CHEBI:30413"/>
    </cofactor>
</comment>
<dbReference type="eggNOG" id="COG2124">
    <property type="taxonomic scope" value="Bacteria"/>
</dbReference>
<dbReference type="EMBL" id="JMTB01000029">
    <property type="protein sequence ID" value="KFC10541.1"/>
    <property type="molecule type" value="Genomic_DNA"/>
</dbReference>
<keyword evidence="1 2" id="KW-0408">Iron</keyword>
<dbReference type="SUPFAM" id="SSF48264">
    <property type="entry name" value="Cytochrome P450"/>
    <property type="match status" value="1"/>
</dbReference>
<keyword evidence="1 2" id="KW-0349">Heme</keyword>
<dbReference type="PROSITE" id="PS00086">
    <property type="entry name" value="CYTOCHROME_P450"/>
    <property type="match status" value="1"/>
</dbReference>
<dbReference type="Pfam" id="PF00067">
    <property type="entry name" value="p450"/>
    <property type="match status" value="1"/>
</dbReference>
<evidence type="ECO:0000313" key="3">
    <source>
        <dbReference type="EMBL" id="KFC10541.1"/>
    </source>
</evidence>
<dbReference type="RefSeq" id="WP_245609579.1">
    <property type="nucleotide sequence ID" value="NZ_JMTB01000029.1"/>
</dbReference>
<reference evidence="4" key="1">
    <citation type="submission" date="2014-05" db="EMBL/GenBank/DDBJ databases">
        <title>ATOL: Assembling a taxonomically balanced genome-scale reconstruction of the evolutionary history of the Enterobacteriaceae.</title>
        <authorList>
            <person name="Plunkett G. III"/>
            <person name="Neeno-Eckwall E.C."/>
            <person name="Glasner J.D."/>
            <person name="Perna N.T."/>
        </authorList>
    </citation>
    <scope>NUCLEOTIDE SEQUENCE [LARGE SCALE GENOMIC DNA]</scope>
    <source>
        <strain evidence="4">ATCC 49490</strain>
    </source>
</reference>
<dbReference type="Gene3D" id="1.10.630.10">
    <property type="entry name" value="Cytochrome P450"/>
    <property type="match status" value="1"/>
</dbReference>
<sequence>MMRKLSQLPAPPEKGLLGHVYYLKKENIHRQMMEWQRDYGSLYRLRAGLKKALVIADVDLIREILKARPHDFRRISNIEAVFEEAGMNGVFSSEGENWKFRRRIVESALQPGQLERFHPLMQNITTRFSERLDSLISVPEGIFLTDEFRRYTADITTMLAFGKDMNLTGSIDNPVSSALQSVFPVLHRRCRSPIPLWRLYRSPEDKAFDEGLGRIKNTLAALIDEQRRSITAGDVTTPENFLQAMVFQQMEHQRLTDRDIVANALTLLLAGEDTTANTLAWTMYLLSRHPQAELALIQEIDQHNDSAPLPWPLPSFPWMNAIIKESMRLKPVTPQIYLEPVRDTRIGDIEIHKGTPLFLALHAGTLDEAYFSDAQAFEPSRWIKREGASNALFPFGGGARMCPGRSLALTEIKMALHAIYSRFKVIPLQDPEMVQERYAFTMAPQNFRAAIIRR</sequence>
<organism evidence="3 4">
    <name type="scientific">Trabulsiella guamensis ATCC 49490</name>
    <dbReference type="NCBI Taxonomy" id="1005994"/>
    <lineage>
        <taxon>Bacteria</taxon>
        <taxon>Pseudomonadati</taxon>
        <taxon>Pseudomonadota</taxon>
        <taxon>Gammaproteobacteria</taxon>
        <taxon>Enterobacterales</taxon>
        <taxon>Enterobacteriaceae</taxon>
        <taxon>Trabulsiella</taxon>
    </lineage>
</organism>
<keyword evidence="2" id="KW-0503">Monooxygenase</keyword>
<dbReference type="GO" id="GO:0016705">
    <property type="term" value="F:oxidoreductase activity, acting on paired donors, with incorporation or reduction of molecular oxygen"/>
    <property type="evidence" value="ECO:0007669"/>
    <property type="project" value="InterPro"/>
</dbReference>
<accession>A0A085AJZ6</accession>
<gene>
    <name evidence="3" type="ORF">GTGU_00591</name>
</gene>
<dbReference type="Proteomes" id="UP000028630">
    <property type="component" value="Unassembled WGS sequence"/>
</dbReference>
<evidence type="ECO:0000256" key="1">
    <source>
        <dbReference type="PIRSR" id="PIRSR602401-1"/>
    </source>
</evidence>
<feature type="binding site" description="axial binding residue" evidence="1">
    <location>
        <position position="402"/>
    </location>
    <ligand>
        <name>heme</name>
        <dbReference type="ChEBI" id="CHEBI:30413"/>
    </ligand>
    <ligandPart>
        <name>Fe</name>
        <dbReference type="ChEBI" id="CHEBI:18248"/>
    </ligandPart>
</feature>
<dbReference type="InterPro" id="IPR017972">
    <property type="entry name" value="Cyt_P450_CS"/>
</dbReference>
<evidence type="ECO:0000313" key="4">
    <source>
        <dbReference type="Proteomes" id="UP000028630"/>
    </source>
</evidence>
<dbReference type="GO" id="GO:0005506">
    <property type="term" value="F:iron ion binding"/>
    <property type="evidence" value="ECO:0007669"/>
    <property type="project" value="InterPro"/>
</dbReference>
<dbReference type="GO" id="GO:0004497">
    <property type="term" value="F:monooxygenase activity"/>
    <property type="evidence" value="ECO:0007669"/>
    <property type="project" value="UniProtKB-KW"/>
</dbReference>
<keyword evidence="1 2" id="KW-0479">Metal-binding</keyword>
<dbReference type="PANTHER" id="PTHR24301:SF2">
    <property type="entry name" value="THROMBOXANE-A SYNTHASE"/>
    <property type="match status" value="1"/>
</dbReference>
<dbReference type="GO" id="GO:0020037">
    <property type="term" value="F:heme binding"/>
    <property type="evidence" value="ECO:0007669"/>
    <property type="project" value="InterPro"/>
</dbReference>